<comment type="caution">
    <text evidence="3">The sequence shown here is derived from an EMBL/GenBank/DDBJ whole genome shotgun (WGS) entry which is preliminary data.</text>
</comment>
<dbReference type="Pfam" id="PF11915">
    <property type="entry name" value="DUF3433"/>
    <property type="match status" value="1"/>
</dbReference>
<evidence type="ECO:0000313" key="3">
    <source>
        <dbReference type="EMBL" id="KAK4100618.1"/>
    </source>
</evidence>
<feature type="transmembrane region" description="Helical" evidence="2">
    <location>
        <begin position="159"/>
        <end position="178"/>
    </location>
</feature>
<keyword evidence="2" id="KW-0472">Membrane</keyword>
<gene>
    <name evidence="3" type="ORF">N658DRAFT_91095</name>
</gene>
<reference evidence="3" key="2">
    <citation type="submission" date="2023-05" db="EMBL/GenBank/DDBJ databases">
        <authorList>
            <consortium name="Lawrence Berkeley National Laboratory"/>
            <person name="Steindorff A."/>
            <person name="Hensen N."/>
            <person name="Bonometti L."/>
            <person name="Westerberg I."/>
            <person name="Brannstrom I.O."/>
            <person name="Guillou S."/>
            <person name="Cros-Aarteil S."/>
            <person name="Calhoun S."/>
            <person name="Haridas S."/>
            <person name="Kuo A."/>
            <person name="Mondo S."/>
            <person name="Pangilinan J."/>
            <person name="Riley R."/>
            <person name="Labutti K."/>
            <person name="Andreopoulos B."/>
            <person name="Lipzen A."/>
            <person name="Chen C."/>
            <person name="Yanf M."/>
            <person name="Daum C."/>
            <person name="Ng V."/>
            <person name="Clum A."/>
            <person name="Ohm R."/>
            <person name="Martin F."/>
            <person name="Silar P."/>
            <person name="Natvig D."/>
            <person name="Lalanne C."/>
            <person name="Gautier V."/>
            <person name="Ament-Velasquez S.L."/>
            <person name="Kruys A."/>
            <person name="Hutchinson M.I."/>
            <person name="Powell A.J."/>
            <person name="Barry K."/>
            <person name="Miller A.N."/>
            <person name="Grigoriev I.V."/>
            <person name="Debuchy R."/>
            <person name="Gladieux P."/>
            <person name="Thoren M.H."/>
            <person name="Johannesson H."/>
        </authorList>
    </citation>
    <scope>NUCLEOTIDE SEQUENCE</scope>
    <source>
        <strain evidence="3">CBS 757.83</strain>
    </source>
</reference>
<dbReference type="EMBL" id="MU863639">
    <property type="protein sequence ID" value="KAK4100618.1"/>
    <property type="molecule type" value="Genomic_DNA"/>
</dbReference>
<reference evidence="3" key="1">
    <citation type="journal article" date="2023" name="Mol. Phylogenet. Evol.">
        <title>Genome-scale phylogeny and comparative genomics of the fungal order Sordariales.</title>
        <authorList>
            <person name="Hensen N."/>
            <person name="Bonometti L."/>
            <person name="Westerberg I."/>
            <person name="Brannstrom I.O."/>
            <person name="Guillou S."/>
            <person name="Cros-Aarteil S."/>
            <person name="Calhoun S."/>
            <person name="Haridas S."/>
            <person name="Kuo A."/>
            <person name="Mondo S."/>
            <person name="Pangilinan J."/>
            <person name="Riley R."/>
            <person name="LaButti K."/>
            <person name="Andreopoulos B."/>
            <person name="Lipzen A."/>
            <person name="Chen C."/>
            <person name="Yan M."/>
            <person name="Daum C."/>
            <person name="Ng V."/>
            <person name="Clum A."/>
            <person name="Steindorff A."/>
            <person name="Ohm R.A."/>
            <person name="Martin F."/>
            <person name="Silar P."/>
            <person name="Natvig D.O."/>
            <person name="Lalanne C."/>
            <person name="Gautier V."/>
            <person name="Ament-Velasquez S.L."/>
            <person name="Kruys A."/>
            <person name="Hutchinson M.I."/>
            <person name="Powell A.J."/>
            <person name="Barry K."/>
            <person name="Miller A.N."/>
            <person name="Grigoriev I.V."/>
            <person name="Debuchy R."/>
            <person name="Gladieux P."/>
            <person name="Hiltunen Thoren M."/>
            <person name="Johannesson H."/>
        </authorList>
    </citation>
    <scope>NUCLEOTIDE SEQUENCE</scope>
    <source>
        <strain evidence="3">CBS 757.83</strain>
    </source>
</reference>
<organism evidence="3 4">
    <name type="scientific">Parathielavia hyrcaniae</name>
    <dbReference type="NCBI Taxonomy" id="113614"/>
    <lineage>
        <taxon>Eukaryota</taxon>
        <taxon>Fungi</taxon>
        <taxon>Dikarya</taxon>
        <taxon>Ascomycota</taxon>
        <taxon>Pezizomycotina</taxon>
        <taxon>Sordariomycetes</taxon>
        <taxon>Sordariomycetidae</taxon>
        <taxon>Sordariales</taxon>
        <taxon>Chaetomiaceae</taxon>
        <taxon>Parathielavia</taxon>
    </lineage>
</organism>
<evidence type="ECO:0000313" key="4">
    <source>
        <dbReference type="Proteomes" id="UP001305647"/>
    </source>
</evidence>
<feature type="transmembrane region" description="Helical" evidence="2">
    <location>
        <begin position="94"/>
        <end position="115"/>
    </location>
</feature>
<sequence>MAITSSISGPSSQKRRVGGVGGRSLTKEWRPEALRWYCLLPFAVLDLSVMVTIVFLAAKSRRENGFATVPDQTAGTSGQNEPVMGFLSISLDLGILWTVLPSAVLQLLSISWNAIARSLAARQPYVDLADARGAAAASSVLLDYQCTPTPWRWLRALRLGHTTVGLATLMGLILQYIATPFAARLFTTEAANARVAIVQGENPVPWANDEFAFRPFSATAPREGSYYMAANTTAYSAYVNCEVISDYTMSLERQEPESGDAGGVVRVAATDRGCEFSDEFRVSGVGSNIFFITGQRLDCSQAAHYSRFFFTAGQYAPASPYLLSNISVISCATDYQAVNGTLEVAVTSSSAAPNIRSFTRLRGNDTSNSVRRGTSWQVIERGMLNPVVLNPSGVWSTSEFGVTIVYVAEKMAGSEGLLAPAVLLEAISRVFTATYAMGMATGTFDPLEAEETVTGTVWTPATRLLVVDWAAYLIASLLLTVLVLSGWVSWHAYHTRSILTEEPEGLLAMAGLLDGSELTALVPHIQRQPGYDGRVRKIGKRLVEVKENAWVAESYDDGGLSGWRVMRKID</sequence>
<feature type="region of interest" description="Disordered" evidence="1">
    <location>
        <begin position="1"/>
        <end position="23"/>
    </location>
</feature>
<feature type="transmembrane region" description="Helical" evidence="2">
    <location>
        <begin position="469"/>
        <end position="490"/>
    </location>
</feature>
<evidence type="ECO:0000256" key="2">
    <source>
        <dbReference type="SAM" id="Phobius"/>
    </source>
</evidence>
<dbReference type="AlphaFoldDB" id="A0AAN6T0U1"/>
<protein>
    <submittedName>
        <fullName evidence="3">Uncharacterized protein</fullName>
    </submittedName>
</protein>
<feature type="compositionally biased region" description="Polar residues" evidence="1">
    <location>
        <begin position="1"/>
        <end position="12"/>
    </location>
</feature>
<dbReference type="PANTHER" id="PTHR37544:SF1">
    <property type="entry name" value="PHOSPHORIBOSYLAMINOIMIDAZOLE-SUCCINOCARBOXAMIDE SYNTHASE"/>
    <property type="match status" value="1"/>
</dbReference>
<feature type="transmembrane region" description="Helical" evidence="2">
    <location>
        <begin position="36"/>
        <end position="58"/>
    </location>
</feature>
<keyword evidence="2" id="KW-1133">Transmembrane helix</keyword>
<proteinExistence type="predicted"/>
<keyword evidence="4" id="KW-1185">Reference proteome</keyword>
<name>A0AAN6T0U1_9PEZI</name>
<dbReference type="Proteomes" id="UP001305647">
    <property type="component" value="Unassembled WGS sequence"/>
</dbReference>
<keyword evidence="2" id="KW-0812">Transmembrane</keyword>
<dbReference type="InterPro" id="IPR021840">
    <property type="entry name" value="DUF3433"/>
</dbReference>
<accession>A0AAN6T0U1</accession>
<evidence type="ECO:0000256" key="1">
    <source>
        <dbReference type="SAM" id="MobiDB-lite"/>
    </source>
</evidence>
<dbReference type="PANTHER" id="PTHR37544">
    <property type="entry name" value="SPRAY-RELATED"/>
    <property type="match status" value="1"/>
</dbReference>